<comment type="caution">
    <text evidence="11">Lacks conserved residue(s) required for the propagation of feature annotation.</text>
</comment>
<evidence type="ECO:0000256" key="11">
    <source>
        <dbReference type="HAMAP-Rule" id="MF_00109"/>
    </source>
</evidence>
<dbReference type="PROSITE" id="PS01128">
    <property type="entry name" value="SHIKIMATE_KINASE"/>
    <property type="match status" value="1"/>
</dbReference>
<evidence type="ECO:0000313" key="12">
    <source>
        <dbReference type="EMBL" id="KJV10356.1"/>
    </source>
</evidence>
<dbReference type="InterPro" id="IPR000623">
    <property type="entry name" value="Shikimate_kinase/TSH1"/>
</dbReference>
<evidence type="ECO:0000256" key="2">
    <source>
        <dbReference type="ARBA" id="ARBA00006997"/>
    </source>
</evidence>
<organism evidence="12 13">
    <name type="scientific">Elstera litoralis</name>
    <dbReference type="NCBI Taxonomy" id="552518"/>
    <lineage>
        <taxon>Bacteria</taxon>
        <taxon>Pseudomonadati</taxon>
        <taxon>Pseudomonadota</taxon>
        <taxon>Alphaproteobacteria</taxon>
        <taxon>Rhodospirillales</taxon>
        <taxon>Rhodospirillaceae</taxon>
        <taxon>Elstera</taxon>
    </lineage>
</organism>
<evidence type="ECO:0000256" key="5">
    <source>
        <dbReference type="ARBA" id="ARBA00022679"/>
    </source>
</evidence>
<keyword evidence="11" id="KW-0460">Magnesium</keyword>
<comment type="function">
    <text evidence="11">Catalyzes the specific phosphorylation of the 3-hydroxyl group of shikimic acid using ATP as a cosubstrate.</text>
</comment>
<comment type="cofactor">
    <cofactor evidence="11">
        <name>Mg(2+)</name>
        <dbReference type="ChEBI" id="CHEBI:18420"/>
    </cofactor>
    <text evidence="11">Binds 1 Mg(2+) ion per subunit.</text>
</comment>
<keyword evidence="11" id="KW-0963">Cytoplasm</keyword>
<dbReference type="InterPro" id="IPR027417">
    <property type="entry name" value="P-loop_NTPase"/>
</dbReference>
<gene>
    <name evidence="11" type="primary">aroK</name>
    <name evidence="12" type="ORF">VZ95_05425</name>
</gene>
<dbReference type="InterPro" id="IPR023000">
    <property type="entry name" value="Shikimate_kinase_CS"/>
</dbReference>
<dbReference type="EMBL" id="LAJY01000108">
    <property type="protein sequence ID" value="KJV10356.1"/>
    <property type="molecule type" value="Genomic_DNA"/>
</dbReference>
<comment type="similarity">
    <text evidence="2 11">Belongs to the shikimate kinase family.</text>
</comment>
<feature type="binding site" evidence="11">
    <location>
        <position position="98"/>
    </location>
    <ligand>
        <name>substrate</name>
    </ligand>
</feature>
<dbReference type="GO" id="GO:0009073">
    <property type="term" value="P:aromatic amino acid family biosynthetic process"/>
    <property type="evidence" value="ECO:0007669"/>
    <property type="project" value="UniProtKB-KW"/>
</dbReference>
<dbReference type="PANTHER" id="PTHR21087">
    <property type="entry name" value="SHIKIMATE KINASE"/>
    <property type="match status" value="1"/>
</dbReference>
<dbReference type="CDD" id="cd00464">
    <property type="entry name" value="SK"/>
    <property type="match status" value="1"/>
</dbReference>
<dbReference type="UniPathway" id="UPA00053">
    <property type="reaction ID" value="UER00088"/>
</dbReference>
<dbReference type="OrthoDB" id="9800332at2"/>
<keyword evidence="8 11" id="KW-0067">ATP-binding</keyword>
<feature type="binding site" evidence="11">
    <location>
        <position position="76"/>
    </location>
    <ligand>
        <name>substrate</name>
    </ligand>
</feature>
<dbReference type="GO" id="GO:0008652">
    <property type="term" value="P:amino acid biosynthetic process"/>
    <property type="evidence" value="ECO:0007669"/>
    <property type="project" value="UniProtKB-KW"/>
</dbReference>
<comment type="pathway">
    <text evidence="1 11">Metabolic intermediate biosynthesis; chorismate biosynthesis; chorismate from D-erythrose 4-phosphate and phosphoenolpyruvate: step 5/7.</text>
</comment>
<dbReference type="GO" id="GO:0000287">
    <property type="term" value="F:magnesium ion binding"/>
    <property type="evidence" value="ECO:0007669"/>
    <property type="project" value="UniProtKB-UniRule"/>
</dbReference>
<sequence>MSHSAEPDPSSSVAASFKPSRTVVLVGLMGSGKSSVGRKLAHRLALPFRDADIEIEHAAGLSIPEIFATHGEAYFRDGERRVIARLLDEPVHILATGGGAFMDGRTRAAIAAKGISIWLRVELDELVRRTARRHHRPLLNQGEPRQILAGLMELRYPVYAGADIIVDGGAGDVDEMVDRVLAALMAYAPAADAATAHNE</sequence>
<evidence type="ECO:0000256" key="8">
    <source>
        <dbReference type="ARBA" id="ARBA00022840"/>
    </source>
</evidence>
<comment type="subcellular location">
    <subcellularLocation>
        <location evidence="11">Cytoplasm</location>
    </subcellularLocation>
</comment>
<reference evidence="12 13" key="1">
    <citation type="submission" date="2015-03" db="EMBL/GenBank/DDBJ databases">
        <title>Draft genome sequence of Elstera litoralis.</title>
        <authorList>
            <person name="Rahalkar M.C."/>
            <person name="Dhakephalkar P.K."/>
            <person name="Pore S.D."/>
            <person name="Arora P."/>
            <person name="Kapse N.G."/>
            <person name="Pandit P.S."/>
        </authorList>
    </citation>
    <scope>NUCLEOTIDE SEQUENCE [LARGE SCALE GENOMIC DNA]</scope>
    <source>
        <strain evidence="12 13">Dia-1</strain>
    </source>
</reference>
<keyword evidence="11" id="KW-0479">Metal-binding</keyword>
<evidence type="ECO:0000256" key="3">
    <source>
        <dbReference type="ARBA" id="ARBA00012154"/>
    </source>
</evidence>
<protein>
    <recommendedName>
        <fullName evidence="3 11">Shikimate kinase</fullName>
        <shortName evidence="11">SK</shortName>
        <ecNumber evidence="3 11">2.7.1.71</ecNumber>
    </recommendedName>
</protein>
<dbReference type="NCBIfam" id="NF010552">
    <property type="entry name" value="PRK13946.1"/>
    <property type="match status" value="1"/>
</dbReference>
<dbReference type="PANTHER" id="PTHR21087:SF16">
    <property type="entry name" value="SHIKIMATE KINASE 1, CHLOROPLASTIC"/>
    <property type="match status" value="1"/>
</dbReference>
<dbReference type="Gene3D" id="3.40.50.300">
    <property type="entry name" value="P-loop containing nucleotide triphosphate hydrolases"/>
    <property type="match status" value="1"/>
</dbReference>
<evidence type="ECO:0000256" key="7">
    <source>
        <dbReference type="ARBA" id="ARBA00022777"/>
    </source>
</evidence>
<accession>A0A0F3IUH1</accession>
<dbReference type="Proteomes" id="UP000033774">
    <property type="component" value="Unassembled WGS sequence"/>
</dbReference>
<dbReference type="PRINTS" id="PR01100">
    <property type="entry name" value="SHIKIMTKNASE"/>
</dbReference>
<evidence type="ECO:0000313" key="13">
    <source>
        <dbReference type="Proteomes" id="UP000033774"/>
    </source>
</evidence>
<keyword evidence="13" id="KW-1185">Reference proteome</keyword>
<keyword evidence="9 11" id="KW-0057">Aromatic amino acid biosynthesis</keyword>
<dbReference type="EC" id="2.7.1.71" evidence="3 11"/>
<evidence type="ECO:0000256" key="1">
    <source>
        <dbReference type="ARBA" id="ARBA00004842"/>
    </source>
</evidence>
<dbReference type="GO" id="GO:0004765">
    <property type="term" value="F:shikimate kinase activity"/>
    <property type="evidence" value="ECO:0007669"/>
    <property type="project" value="UniProtKB-UniRule"/>
</dbReference>
<evidence type="ECO:0000256" key="9">
    <source>
        <dbReference type="ARBA" id="ARBA00023141"/>
    </source>
</evidence>
<dbReference type="GO" id="GO:0009423">
    <property type="term" value="P:chorismate biosynthetic process"/>
    <property type="evidence" value="ECO:0007669"/>
    <property type="project" value="UniProtKB-UniRule"/>
</dbReference>
<dbReference type="HAMAP" id="MF_00109">
    <property type="entry name" value="Shikimate_kinase"/>
    <property type="match status" value="1"/>
</dbReference>
<dbReference type="AlphaFoldDB" id="A0A0F3IUH1"/>
<keyword evidence="5 11" id="KW-0808">Transferase</keyword>
<keyword evidence="6 11" id="KW-0547">Nucleotide-binding</keyword>
<feature type="binding site" evidence="11">
    <location>
        <position position="155"/>
    </location>
    <ligand>
        <name>substrate</name>
    </ligand>
</feature>
<feature type="binding site" evidence="11">
    <location>
        <position position="52"/>
    </location>
    <ligand>
        <name>substrate</name>
    </ligand>
</feature>
<keyword evidence="4 11" id="KW-0028">Amino-acid biosynthesis</keyword>
<dbReference type="RefSeq" id="WP_045774964.1">
    <property type="nucleotide sequence ID" value="NZ_LAJY01000108.1"/>
</dbReference>
<comment type="subunit">
    <text evidence="11">Monomer.</text>
</comment>
<dbReference type="GO" id="GO:0005524">
    <property type="term" value="F:ATP binding"/>
    <property type="evidence" value="ECO:0007669"/>
    <property type="project" value="UniProtKB-UniRule"/>
</dbReference>
<feature type="binding site" evidence="11">
    <location>
        <begin position="30"/>
        <end position="35"/>
    </location>
    <ligand>
        <name>ATP</name>
        <dbReference type="ChEBI" id="CHEBI:30616"/>
    </ligand>
</feature>
<dbReference type="PATRIC" id="fig|552518.3.peg.115"/>
<proteinExistence type="inferred from homology"/>
<evidence type="ECO:0000256" key="6">
    <source>
        <dbReference type="ARBA" id="ARBA00022741"/>
    </source>
</evidence>
<feature type="binding site" evidence="11">
    <location>
        <position position="136"/>
    </location>
    <ligand>
        <name>ATP</name>
        <dbReference type="ChEBI" id="CHEBI:30616"/>
    </ligand>
</feature>
<evidence type="ECO:0000256" key="10">
    <source>
        <dbReference type="ARBA" id="ARBA00048567"/>
    </source>
</evidence>
<feature type="binding site" evidence="11">
    <location>
        <position position="34"/>
    </location>
    <ligand>
        <name>Mg(2+)</name>
        <dbReference type="ChEBI" id="CHEBI:18420"/>
    </ligand>
</feature>
<dbReference type="Pfam" id="PF01202">
    <property type="entry name" value="SKI"/>
    <property type="match status" value="1"/>
</dbReference>
<comment type="catalytic activity">
    <reaction evidence="10 11">
        <text>shikimate + ATP = 3-phosphoshikimate + ADP + H(+)</text>
        <dbReference type="Rhea" id="RHEA:13121"/>
        <dbReference type="ChEBI" id="CHEBI:15378"/>
        <dbReference type="ChEBI" id="CHEBI:30616"/>
        <dbReference type="ChEBI" id="CHEBI:36208"/>
        <dbReference type="ChEBI" id="CHEBI:145989"/>
        <dbReference type="ChEBI" id="CHEBI:456216"/>
        <dbReference type="EC" id="2.7.1.71"/>
    </reaction>
</comment>
<dbReference type="InterPro" id="IPR031322">
    <property type="entry name" value="Shikimate/glucono_kinase"/>
</dbReference>
<dbReference type="SUPFAM" id="SSF52540">
    <property type="entry name" value="P-loop containing nucleoside triphosphate hydrolases"/>
    <property type="match status" value="1"/>
</dbReference>
<comment type="caution">
    <text evidence="12">The sequence shown here is derived from an EMBL/GenBank/DDBJ whole genome shotgun (WGS) entry which is preliminary data.</text>
</comment>
<evidence type="ECO:0000256" key="4">
    <source>
        <dbReference type="ARBA" id="ARBA00022605"/>
    </source>
</evidence>
<keyword evidence="7 11" id="KW-0418">Kinase</keyword>
<dbReference type="GO" id="GO:0005829">
    <property type="term" value="C:cytosol"/>
    <property type="evidence" value="ECO:0007669"/>
    <property type="project" value="TreeGrafter"/>
</dbReference>
<name>A0A0F3IUH1_9PROT</name>